<name>A0A1U7LJP7_NEOID</name>
<dbReference type="OrthoDB" id="1666796at2759"/>
<comment type="caution">
    <text evidence="8">The sequence shown here is derived from an EMBL/GenBank/DDBJ whole genome shotgun (WGS) entry which is preliminary data.</text>
</comment>
<evidence type="ECO:0000256" key="5">
    <source>
        <dbReference type="ARBA" id="ARBA00022989"/>
    </source>
</evidence>
<keyword evidence="5 7" id="KW-1133">Transmembrane helix</keyword>
<accession>A0A1U7LJP7</accession>
<keyword evidence="6 7" id="KW-0472">Membrane</keyword>
<organism evidence="8 9">
    <name type="scientific">Neolecta irregularis (strain DAH-3)</name>
    <dbReference type="NCBI Taxonomy" id="1198029"/>
    <lineage>
        <taxon>Eukaryota</taxon>
        <taxon>Fungi</taxon>
        <taxon>Dikarya</taxon>
        <taxon>Ascomycota</taxon>
        <taxon>Taphrinomycotina</taxon>
        <taxon>Neolectales</taxon>
        <taxon>Neolectaceae</taxon>
        <taxon>Neolecta</taxon>
    </lineage>
</organism>
<dbReference type="GO" id="GO:0007034">
    <property type="term" value="P:vacuolar transport"/>
    <property type="evidence" value="ECO:0007669"/>
    <property type="project" value="TreeGrafter"/>
</dbReference>
<dbReference type="GO" id="GO:0005737">
    <property type="term" value="C:cytoplasm"/>
    <property type="evidence" value="ECO:0007669"/>
    <property type="project" value="UniProtKB-ARBA"/>
</dbReference>
<dbReference type="GO" id="GO:0072657">
    <property type="term" value="P:protein localization to membrane"/>
    <property type="evidence" value="ECO:0007669"/>
    <property type="project" value="TreeGrafter"/>
</dbReference>
<comment type="caution">
    <text evidence="7">Lacks conserved residue(s) required for the propagation of feature annotation.</text>
</comment>
<dbReference type="InterPro" id="IPR004240">
    <property type="entry name" value="EMP70"/>
</dbReference>
<feature type="transmembrane region" description="Helical" evidence="7">
    <location>
        <begin position="320"/>
        <end position="342"/>
    </location>
</feature>
<evidence type="ECO:0000313" key="8">
    <source>
        <dbReference type="EMBL" id="OLL22880.1"/>
    </source>
</evidence>
<evidence type="ECO:0000256" key="2">
    <source>
        <dbReference type="ARBA" id="ARBA00005227"/>
    </source>
</evidence>
<evidence type="ECO:0000256" key="7">
    <source>
        <dbReference type="RuleBase" id="RU363079"/>
    </source>
</evidence>
<dbReference type="STRING" id="1198029.A0A1U7LJP7"/>
<evidence type="ECO:0000256" key="1">
    <source>
        <dbReference type="ARBA" id="ARBA00004141"/>
    </source>
</evidence>
<dbReference type="PANTHER" id="PTHR10766:SF111">
    <property type="entry name" value="TRANSMEMBRANE 9 SUPERFAMILY MEMBER 2"/>
    <property type="match status" value="1"/>
</dbReference>
<feature type="signal peptide" evidence="7">
    <location>
        <begin position="1"/>
        <end position="21"/>
    </location>
</feature>
<comment type="subcellular location">
    <subcellularLocation>
        <location evidence="1">Membrane</location>
        <topology evidence="1">Multi-pass membrane protein</topology>
    </subcellularLocation>
</comment>
<evidence type="ECO:0000256" key="3">
    <source>
        <dbReference type="ARBA" id="ARBA00022692"/>
    </source>
</evidence>
<dbReference type="AlphaFoldDB" id="A0A1U7LJP7"/>
<dbReference type="EMBL" id="LXFE01002660">
    <property type="protein sequence ID" value="OLL22880.1"/>
    <property type="molecule type" value="Genomic_DNA"/>
</dbReference>
<comment type="similarity">
    <text evidence="2 7">Belongs to the nonaspanin (TM9SF) (TC 9.A.2) family.</text>
</comment>
<dbReference type="Pfam" id="PF02990">
    <property type="entry name" value="EMP70"/>
    <property type="match status" value="1"/>
</dbReference>
<dbReference type="Proteomes" id="UP000186594">
    <property type="component" value="Unassembled WGS sequence"/>
</dbReference>
<dbReference type="GO" id="GO:0016020">
    <property type="term" value="C:membrane"/>
    <property type="evidence" value="ECO:0007669"/>
    <property type="project" value="UniProtKB-SubCell"/>
</dbReference>
<keyword evidence="4 7" id="KW-0732">Signal</keyword>
<sequence length="361" mass="40678">MFSINYFSAIAGLLSVSQVRAIYLPGMAPVSYKVGDEVSLTVNALNPDVDRNDPQLKSILSYDYYYPQFHFCQPEGGPKAISENLGSVLFGDRIYNSPYKIQMMQDLTCGKVCTTTIPGDDAKFINAKILLHYSQRWAIDQLPAAQVSYDESNNLYYNVGFDLGLDKPGERPILYNHHKITIEYHPVGPDEYRVVGVLVEAMSRKEAGCSGNSPVALKEDEDNVDIPFTYDVTWKLSDTAWATRWDKYLHVLDPKIHWFSLINSAVIVIFLASMVVMVLMKALHRDITRYNRIDLDDDVQEDSGWKLIHGDVFRPPNRSLALSVFLGSGSQLFCMVAVIIGIKFSSHSLKDSIRTVWISVT</sequence>
<keyword evidence="3 7" id="KW-0812">Transmembrane</keyword>
<keyword evidence="9" id="KW-1185">Reference proteome</keyword>
<reference evidence="8 9" key="1">
    <citation type="submission" date="2016-04" db="EMBL/GenBank/DDBJ databases">
        <title>Evolutionary innovation and constraint leading to complex multicellularity in the Ascomycota.</title>
        <authorList>
            <person name="Cisse O."/>
            <person name="Nguyen A."/>
            <person name="Hewitt D.A."/>
            <person name="Jedd G."/>
            <person name="Stajich J.E."/>
        </authorList>
    </citation>
    <scope>NUCLEOTIDE SEQUENCE [LARGE SCALE GENOMIC DNA]</scope>
    <source>
        <strain evidence="8 9">DAH-3</strain>
    </source>
</reference>
<evidence type="ECO:0000313" key="9">
    <source>
        <dbReference type="Proteomes" id="UP000186594"/>
    </source>
</evidence>
<dbReference type="PANTHER" id="PTHR10766">
    <property type="entry name" value="TRANSMEMBRANE 9 SUPERFAMILY PROTEIN"/>
    <property type="match status" value="1"/>
</dbReference>
<evidence type="ECO:0000256" key="6">
    <source>
        <dbReference type="ARBA" id="ARBA00023136"/>
    </source>
</evidence>
<evidence type="ECO:0000256" key="4">
    <source>
        <dbReference type="ARBA" id="ARBA00022729"/>
    </source>
</evidence>
<feature type="chain" id="PRO_5011820962" description="Transmembrane 9 superfamily member" evidence="7">
    <location>
        <begin position="22"/>
        <end position="361"/>
    </location>
</feature>
<dbReference type="OMA" id="PHPNIQW"/>
<protein>
    <recommendedName>
        <fullName evidence="7">Transmembrane 9 superfamily member</fullName>
    </recommendedName>
</protein>
<proteinExistence type="inferred from homology"/>
<gene>
    <name evidence="8" type="ORF">NEOLI_002406</name>
</gene>
<feature type="transmembrane region" description="Helical" evidence="7">
    <location>
        <begin position="258"/>
        <end position="280"/>
    </location>
</feature>